<gene>
    <name evidence="2" type="ORF">NQ314_019459</name>
</gene>
<feature type="region of interest" description="Disordered" evidence="1">
    <location>
        <begin position="410"/>
        <end position="539"/>
    </location>
</feature>
<protein>
    <submittedName>
        <fullName evidence="2">Uncharacterized protein</fullName>
    </submittedName>
</protein>
<sequence length="681" mass="77428">MSDSENRYSDSFSSIRVMPIVKDNRRSSWSVADKIKTVEDNQSVESKGYSTKVNFGEGEATVVENDGFYDKDRHPTWPRVENSSKVYLVNTKHHKRQKPNQKNSQTLRLVIVTQKDNKIPQQLEALKKLYEDVQSDSDADKEVQLLMSKITEKDINKIEDDNSSIVSGSWSKMRAYKNISEHFSRTNIKEATSRYDIKSNTKLEKSYKIFRCTTERLTENETSTNTETSRNKPSKYVNSNRSKFSPVVLRKTIPVINRPDLKSAVTTENLSSPSLVGRNASSFDYPEKLDPSSTAPNGRHSPSKEFKNNLDRKLQNKHINDSIVLRQPKKSEMTYFGVNLSPKPGKKIFQAVIRKEINKPRQKSPEITKEDSGPIYENLKESKGKYSREFDSSILDELTKAADQILQAVNGYTDEDSHNKFSTDDEETKKNMRNEQLDTISETKSWKQQTQTTKSKPPYTKTKLKHTSSTSSVESLSRRRVASSSAERKPTLVKGTPERQINKRAEKSDSSVVKANTKARRLQRASSREALLQSHGSSSEDLAANIEVPVRKPRLIKKTKAMQLTVTNGLELKKSSGSTTRKKEDVSNKSEERILGSLPEIRHKTAVSAIRSTVDKSTRERTRHRGINSSTRPEREKSKTATLNKETVTHRISTAYVPVCRNRSRTMHARHQDTDCPCLCS</sequence>
<feature type="compositionally biased region" description="Basic and acidic residues" evidence="1">
    <location>
        <begin position="302"/>
        <end position="320"/>
    </location>
</feature>
<feature type="region of interest" description="Disordered" evidence="1">
    <location>
        <begin position="219"/>
        <end position="239"/>
    </location>
</feature>
<evidence type="ECO:0000313" key="2">
    <source>
        <dbReference type="EMBL" id="KAJ8928046.1"/>
    </source>
</evidence>
<evidence type="ECO:0000313" key="3">
    <source>
        <dbReference type="Proteomes" id="UP001162156"/>
    </source>
</evidence>
<organism evidence="2 3">
    <name type="scientific">Rhamnusium bicolor</name>
    <dbReference type="NCBI Taxonomy" id="1586634"/>
    <lineage>
        <taxon>Eukaryota</taxon>
        <taxon>Metazoa</taxon>
        <taxon>Ecdysozoa</taxon>
        <taxon>Arthropoda</taxon>
        <taxon>Hexapoda</taxon>
        <taxon>Insecta</taxon>
        <taxon>Pterygota</taxon>
        <taxon>Neoptera</taxon>
        <taxon>Endopterygota</taxon>
        <taxon>Coleoptera</taxon>
        <taxon>Polyphaga</taxon>
        <taxon>Cucujiformia</taxon>
        <taxon>Chrysomeloidea</taxon>
        <taxon>Cerambycidae</taxon>
        <taxon>Lepturinae</taxon>
        <taxon>Rhagiini</taxon>
        <taxon>Rhamnusium</taxon>
    </lineage>
</organism>
<feature type="region of interest" description="Disordered" evidence="1">
    <location>
        <begin position="609"/>
        <end position="642"/>
    </location>
</feature>
<reference evidence="2" key="1">
    <citation type="journal article" date="2023" name="Insect Mol. Biol.">
        <title>Genome sequencing provides insights into the evolution of gene families encoding plant cell wall-degrading enzymes in longhorned beetles.</title>
        <authorList>
            <person name="Shin N.R."/>
            <person name="Okamura Y."/>
            <person name="Kirsch R."/>
            <person name="Pauchet Y."/>
        </authorList>
    </citation>
    <scope>NUCLEOTIDE SEQUENCE</scope>
    <source>
        <strain evidence="2">RBIC_L_NR</strain>
    </source>
</reference>
<dbReference type="AlphaFoldDB" id="A0AAV8WQP1"/>
<feature type="compositionally biased region" description="Low complexity" evidence="1">
    <location>
        <begin position="446"/>
        <end position="475"/>
    </location>
</feature>
<feature type="compositionally biased region" description="Basic and acidic residues" evidence="1">
    <location>
        <begin position="415"/>
        <end position="436"/>
    </location>
</feature>
<proteinExistence type="predicted"/>
<name>A0AAV8WQP1_9CUCU</name>
<accession>A0AAV8WQP1</accession>
<dbReference type="EMBL" id="JANEYF010005497">
    <property type="protein sequence ID" value="KAJ8928046.1"/>
    <property type="molecule type" value="Genomic_DNA"/>
</dbReference>
<feature type="compositionally biased region" description="Polar residues" evidence="1">
    <location>
        <begin position="264"/>
        <end position="282"/>
    </location>
</feature>
<dbReference type="Proteomes" id="UP001162156">
    <property type="component" value="Unassembled WGS sequence"/>
</dbReference>
<comment type="caution">
    <text evidence="2">The sequence shown here is derived from an EMBL/GenBank/DDBJ whole genome shotgun (WGS) entry which is preliminary data.</text>
</comment>
<keyword evidence="3" id="KW-1185">Reference proteome</keyword>
<evidence type="ECO:0000256" key="1">
    <source>
        <dbReference type="SAM" id="MobiDB-lite"/>
    </source>
</evidence>
<feature type="compositionally biased region" description="Basic and acidic residues" evidence="1">
    <location>
        <begin position="486"/>
        <end position="509"/>
    </location>
</feature>
<feature type="region of interest" description="Disordered" evidence="1">
    <location>
        <begin position="264"/>
        <end position="320"/>
    </location>
</feature>